<dbReference type="InterPro" id="IPR036412">
    <property type="entry name" value="HAD-like_sf"/>
</dbReference>
<dbReference type="SFLD" id="SFLDS00003">
    <property type="entry name" value="Haloacid_Dehalogenase"/>
    <property type="match status" value="1"/>
</dbReference>
<proteinExistence type="predicted"/>
<dbReference type="NCBIfam" id="TIGR01549">
    <property type="entry name" value="HAD-SF-IA-v1"/>
    <property type="match status" value="1"/>
</dbReference>
<accession>A0A0P9ZC05</accession>
<dbReference type="PRINTS" id="PR00413">
    <property type="entry name" value="HADHALOGNASE"/>
</dbReference>
<dbReference type="Pfam" id="PF00702">
    <property type="entry name" value="Hydrolase"/>
    <property type="match status" value="1"/>
</dbReference>
<comment type="caution">
    <text evidence="4">The sequence shown here is derived from an EMBL/GenBank/DDBJ whole genome shotgun (WGS) entry which is preliminary data.</text>
</comment>
<comment type="cofactor">
    <cofactor evidence="1">
        <name>Mg(2+)</name>
        <dbReference type="ChEBI" id="CHEBI:18420"/>
    </cofactor>
</comment>
<keyword evidence="2 4" id="KW-0378">Hydrolase</keyword>
<dbReference type="Proteomes" id="UP000050554">
    <property type="component" value="Unassembled WGS sequence"/>
</dbReference>
<dbReference type="EMBL" id="LJRF01000087">
    <property type="protein sequence ID" value="KPY48257.1"/>
    <property type="molecule type" value="Genomic_DNA"/>
</dbReference>
<evidence type="ECO:0000313" key="5">
    <source>
        <dbReference type="Proteomes" id="UP000050554"/>
    </source>
</evidence>
<evidence type="ECO:0000313" key="4">
    <source>
        <dbReference type="EMBL" id="KPY48257.1"/>
    </source>
</evidence>
<dbReference type="GO" id="GO:0009231">
    <property type="term" value="P:riboflavin biosynthetic process"/>
    <property type="evidence" value="ECO:0007669"/>
    <property type="project" value="TreeGrafter"/>
</dbReference>
<evidence type="ECO:0000256" key="3">
    <source>
        <dbReference type="ARBA" id="ARBA00022842"/>
    </source>
</evidence>
<gene>
    <name evidence="4" type="ORF">ALO47_04014</name>
</gene>
<name>A0A0P9ZC05_PSESI</name>
<dbReference type="SUPFAM" id="SSF56784">
    <property type="entry name" value="HAD-like"/>
    <property type="match status" value="1"/>
</dbReference>
<dbReference type="InterPro" id="IPR023214">
    <property type="entry name" value="HAD_sf"/>
</dbReference>
<evidence type="ECO:0000256" key="2">
    <source>
        <dbReference type="ARBA" id="ARBA00022801"/>
    </source>
</evidence>
<dbReference type="NCBIfam" id="TIGR01509">
    <property type="entry name" value="HAD-SF-IA-v3"/>
    <property type="match status" value="1"/>
</dbReference>
<dbReference type="SFLD" id="SFLDG01129">
    <property type="entry name" value="C1.5:_HAD__Beta-PGM__Phosphata"/>
    <property type="match status" value="1"/>
</dbReference>
<protein>
    <submittedName>
        <fullName evidence="4">HAD family hydrolase</fullName>
    </submittedName>
</protein>
<reference evidence="4 5" key="1">
    <citation type="submission" date="2015-09" db="EMBL/GenBank/DDBJ databases">
        <title>Genome announcement of multiple Pseudomonas syringae strains.</title>
        <authorList>
            <person name="Thakur S."/>
            <person name="Wang P.W."/>
            <person name="Gong Y."/>
            <person name="Weir B.S."/>
            <person name="Guttman D.S."/>
        </authorList>
    </citation>
    <scope>NUCLEOTIDE SEQUENCE [LARGE SCALE GENOMIC DNA]</scope>
    <source>
        <strain evidence="4 5">ICMP3882</strain>
    </source>
</reference>
<dbReference type="Gene3D" id="3.40.50.1000">
    <property type="entry name" value="HAD superfamily/HAD-like"/>
    <property type="match status" value="1"/>
</dbReference>
<dbReference type="PATRIC" id="fig|55398.3.peg.5003"/>
<organism evidence="4 5">
    <name type="scientific">Pseudomonas syringae pv. ribicola</name>
    <dbReference type="NCBI Taxonomy" id="55398"/>
    <lineage>
        <taxon>Bacteria</taxon>
        <taxon>Pseudomonadati</taxon>
        <taxon>Pseudomonadota</taxon>
        <taxon>Gammaproteobacteria</taxon>
        <taxon>Pseudomonadales</taxon>
        <taxon>Pseudomonadaceae</taxon>
        <taxon>Pseudomonas</taxon>
    </lineage>
</organism>
<dbReference type="RefSeq" id="WP_004887399.1">
    <property type="nucleotide sequence ID" value="NZ_LJRF01000087.1"/>
</dbReference>
<dbReference type="AlphaFoldDB" id="A0A0P9ZC05"/>
<keyword evidence="3" id="KW-0460">Magnesium</keyword>
<dbReference type="PANTHER" id="PTHR46470:SF4">
    <property type="entry name" value="5-AMINO-6-(5-PHOSPHO-D-RIBITYLAMINO)URACIL PHOSPHATASE YIGB"/>
    <property type="match status" value="1"/>
</dbReference>
<sequence length="230" mass="25621">MIKLVTFDLDDTLWDCAPAIAGAEVLLRDWLAEHAPRLGSVPVEHLWEIRSRLVEADPSFKHRISALRRRVLFHALEDAGYEEDEAQDLADQSFEVFLKGRHQVQIFPDVQPTLEILAKTFTLGVITNGNADVRRLGLADYFSFALCAEDLGIGKPDPAPFLEALRRGNVDASAAVHVGDHPSDDIAGAQRAGMRAIWYNPQGKVWDADRLPDAEIHNLSQLPEVLARWA</sequence>
<dbReference type="InterPro" id="IPR051400">
    <property type="entry name" value="HAD-like_hydrolase"/>
</dbReference>
<dbReference type="InterPro" id="IPR006439">
    <property type="entry name" value="HAD-SF_hydro_IA"/>
</dbReference>
<dbReference type="PANTHER" id="PTHR46470">
    <property type="entry name" value="N-ACYLNEURAMINATE-9-PHOSPHATASE"/>
    <property type="match status" value="1"/>
</dbReference>
<dbReference type="Gene3D" id="1.20.120.1600">
    <property type="match status" value="1"/>
</dbReference>
<evidence type="ECO:0000256" key="1">
    <source>
        <dbReference type="ARBA" id="ARBA00001946"/>
    </source>
</evidence>
<dbReference type="GO" id="GO:0016787">
    <property type="term" value="F:hydrolase activity"/>
    <property type="evidence" value="ECO:0007669"/>
    <property type="project" value="UniProtKB-KW"/>
</dbReference>